<comment type="similarity">
    <text evidence="2">Belongs to the major facilitator superfamily. Sugar transporter (TC 2.A.1.1) family.</text>
</comment>
<dbReference type="OrthoDB" id="5368493at2"/>
<keyword evidence="3" id="KW-0813">Transport</keyword>
<dbReference type="GO" id="GO:0022857">
    <property type="term" value="F:transmembrane transporter activity"/>
    <property type="evidence" value="ECO:0007669"/>
    <property type="project" value="InterPro"/>
</dbReference>
<feature type="transmembrane region" description="Helical" evidence="7">
    <location>
        <begin position="331"/>
        <end position="350"/>
    </location>
</feature>
<evidence type="ECO:0000256" key="6">
    <source>
        <dbReference type="ARBA" id="ARBA00023136"/>
    </source>
</evidence>
<feature type="transmembrane region" description="Helical" evidence="7">
    <location>
        <begin position="305"/>
        <end position="324"/>
    </location>
</feature>
<evidence type="ECO:0000256" key="3">
    <source>
        <dbReference type="ARBA" id="ARBA00022448"/>
    </source>
</evidence>
<keyword evidence="10" id="KW-1185">Reference proteome</keyword>
<dbReference type="InterPro" id="IPR005828">
    <property type="entry name" value="MFS_sugar_transport-like"/>
</dbReference>
<dbReference type="PATRIC" id="fig|706587.4.peg.2408"/>
<protein>
    <submittedName>
        <fullName evidence="9">Arabinose efflux permease family protein</fullName>
    </submittedName>
</protein>
<dbReference type="Pfam" id="PF00083">
    <property type="entry name" value="Sugar_tr"/>
    <property type="match status" value="1"/>
</dbReference>
<evidence type="ECO:0000256" key="7">
    <source>
        <dbReference type="SAM" id="Phobius"/>
    </source>
</evidence>
<evidence type="ECO:0000256" key="2">
    <source>
        <dbReference type="ARBA" id="ARBA00010992"/>
    </source>
</evidence>
<keyword evidence="5 7" id="KW-1133">Transmembrane helix</keyword>
<dbReference type="AlphaFoldDB" id="I4C5F3"/>
<dbReference type="eggNOG" id="COG2814">
    <property type="taxonomic scope" value="Bacteria"/>
</dbReference>
<dbReference type="InterPro" id="IPR020846">
    <property type="entry name" value="MFS_dom"/>
</dbReference>
<proteinExistence type="inferred from homology"/>
<dbReference type="KEGG" id="dti:Desti_2095"/>
<dbReference type="PROSITE" id="PS00216">
    <property type="entry name" value="SUGAR_TRANSPORT_1"/>
    <property type="match status" value="1"/>
</dbReference>
<sequence length="453" mass="49746">MDATVTMNNVGNIAGRLERLPLSNYHRKLFLYHEIGWILGSIGLATTTFLLSPIGKEFSLSPKMTGLIGTMSFLGMFISAGLSGILGDKFGRKTMLLVGIALWGIGSFLLAWSPTVEIFYAARVLLGLGMGTHFPMTQSMLSEIIPSNYRGRYISLLEGGWPIAFLLGGVLSYLVLQVAGWRTVFFIQGLGSLYFFWVRIGIPESPRWFETVGNMNQAKKVIEEMEHNVEKATDSPLPDIPPSKAATTEGSKFAFLELWTEKYRLRTIMIWTLWFTALFGFYSLTTWMSALLVKAGFTVVKSAEYVILISLPGIPGYLSAAFLVDKLGRKPMVAGYMISAAIACYFYGNAANFTTLVIWGSIMQFFMFGMWSLLYTYSPELYPTRARATGCGFASSLGRLGALIGPFVVGAILEKVGTSGVFSLGAAMFLLGAVTVLLIGPETRGKTLEEINR</sequence>
<organism evidence="9 10">
    <name type="scientific">Desulfomonile tiedjei (strain ATCC 49306 / DSM 6799 / DCB-1)</name>
    <dbReference type="NCBI Taxonomy" id="706587"/>
    <lineage>
        <taxon>Bacteria</taxon>
        <taxon>Pseudomonadati</taxon>
        <taxon>Thermodesulfobacteriota</taxon>
        <taxon>Desulfomonilia</taxon>
        <taxon>Desulfomonilales</taxon>
        <taxon>Desulfomonilaceae</taxon>
        <taxon>Desulfomonile</taxon>
    </lineage>
</organism>
<evidence type="ECO:0000259" key="8">
    <source>
        <dbReference type="PROSITE" id="PS50850"/>
    </source>
</evidence>
<dbReference type="PANTHER" id="PTHR23511:SF34">
    <property type="entry name" value="SYNAPTIC VESICLE GLYCOPROTEIN 2"/>
    <property type="match status" value="1"/>
</dbReference>
<keyword evidence="4 7" id="KW-0812">Transmembrane</keyword>
<feature type="transmembrane region" description="Helical" evidence="7">
    <location>
        <begin position="356"/>
        <end position="377"/>
    </location>
</feature>
<feature type="transmembrane region" description="Helical" evidence="7">
    <location>
        <begin position="94"/>
        <end position="112"/>
    </location>
</feature>
<evidence type="ECO:0000313" key="9">
    <source>
        <dbReference type="EMBL" id="AFM24794.1"/>
    </source>
</evidence>
<dbReference type="STRING" id="706587.Desti_2095"/>
<dbReference type="PANTHER" id="PTHR23511">
    <property type="entry name" value="SYNAPTIC VESICLE GLYCOPROTEIN 2"/>
    <property type="match status" value="1"/>
</dbReference>
<accession>I4C5F3</accession>
<reference evidence="10" key="1">
    <citation type="submission" date="2012-06" db="EMBL/GenBank/DDBJ databases">
        <title>Complete sequence of chromosome of Desulfomonile tiedjei DSM 6799.</title>
        <authorList>
            <person name="Lucas S."/>
            <person name="Copeland A."/>
            <person name="Lapidus A."/>
            <person name="Glavina del Rio T."/>
            <person name="Dalin E."/>
            <person name="Tice H."/>
            <person name="Bruce D."/>
            <person name="Goodwin L."/>
            <person name="Pitluck S."/>
            <person name="Peters L."/>
            <person name="Ovchinnikova G."/>
            <person name="Zeytun A."/>
            <person name="Lu M."/>
            <person name="Kyrpides N."/>
            <person name="Mavromatis K."/>
            <person name="Ivanova N."/>
            <person name="Brettin T."/>
            <person name="Detter J.C."/>
            <person name="Han C."/>
            <person name="Larimer F."/>
            <person name="Land M."/>
            <person name="Hauser L."/>
            <person name="Markowitz V."/>
            <person name="Cheng J.-F."/>
            <person name="Hugenholtz P."/>
            <person name="Woyke T."/>
            <person name="Wu D."/>
            <person name="Spring S."/>
            <person name="Schroeder M."/>
            <person name="Brambilla E."/>
            <person name="Klenk H.-P."/>
            <person name="Eisen J.A."/>
        </authorList>
    </citation>
    <scope>NUCLEOTIDE SEQUENCE [LARGE SCALE GENOMIC DNA]</scope>
    <source>
        <strain evidence="10">ATCC 49306 / DSM 6799 / DCB-1</strain>
    </source>
</reference>
<dbReference type="CDD" id="cd17316">
    <property type="entry name" value="MFS_SV2_like"/>
    <property type="match status" value="1"/>
</dbReference>
<dbReference type="EMBL" id="CP003360">
    <property type="protein sequence ID" value="AFM24794.1"/>
    <property type="molecule type" value="Genomic_DNA"/>
</dbReference>
<feature type="domain" description="Major facilitator superfamily (MFS) profile" evidence="8">
    <location>
        <begin position="29"/>
        <end position="444"/>
    </location>
</feature>
<gene>
    <name evidence="9" type="ordered locus">Desti_2095</name>
</gene>
<dbReference type="HOGENOM" id="CLU_001265_46_6_7"/>
<name>I4C5F3_DESTA</name>
<evidence type="ECO:0000256" key="5">
    <source>
        <dbReference type="ARBA" id="ARBA00022989"/>
    </source>
</evidence>
<dbReference type="Proteomes" id="UP000006055">
    <property type="component" value="Chromosome"/>
</dbReference>
<dbReference type="PROSITE" id="PS50850">
    <property type="entry name" value="MFS"/>
    <property type="match status" value="1"/>
</dbReference>
<feature type="transmembrane region" description="Helical" evidence="7">
    <location>
        <begin position="29"/>
        <end position="52"/>
    </location>
</feature>
<dbReference type="GO" id="GO:0016020">
    <property type="term" value="C:membrane"/>
    <property type="evidence" value="ECO:0007669"/>
    <property type="project" value="UniProtKB-SubCell"/>
</dbReference>
<feature type="transmembrane region" description="Helical" evidence="7">
    <location>
        <begin position="64"/>
        <end position="87"/>
    </location>
</feature>
<evidence type="ECO:0000256" key="4">
    <source>
        <dbReference type="ARBA" id="ARBA00022692"/>
    </source>
</evidence>
<dbReference type="InterPro" id="IPR036259">
    <property type="entry name" value="MFS_trans_sf"/>
</dbReference>
<feature type="transmembrane region" description="Helical" evidence="7">
    <location>
        <begin position="156"/>
        <end position="175"/>
    </location>
</feature>
<dbReference type="InterPro" id="IPR005829">
    <property type="entry name" value="Sugar_transporter_CS"/>
</dbReference>
<evidence type="ECO:0000313" key="10">
    <source>
        <dbReference type="Proteomes" id="UP000006055"/>
    </source>
</evidence>
<comment type="subcellular location">
    <subcellularLocation>
        <location evidence="1">Membrane</location>
        <topology evidence="1">Multi-pass membrane protein</topology>
    </subcellularLocation>
</comment>
<feature type="transmembrane region" description="Helical" evidence="7">
    <location>
        <begin position="268"/>
        <end position="293"/>
    </location>
</feature>
<feature type="transmembrane region" description="Helical" evidence="7">
    <location>
        <begin position="419"/>
        <end position="439"/>
    </location>
</feature>
<keyword evidence="6 7" id="KW-0472">Membrane</keyword>
<evidence type="ECO:0000256" key="1">
    <source>
        <dbReference type="ARBA" id="ARBA00004141"/>
    </source>
</evidence>
<dbReference type="RefSeq" id="WP_014809938.1">
    <property type="nucleotide sequence ID" value="NC_018025.1"/>
</dbReference>
<feature type="transmembrane region" description="Helical" evidence="7">
    <location>
        <begin position="389"/>
        <end position="413"/>
    </location>
</feature>
<dbReference type="SUPFAM" id="SSF103473">
    <property type="entry name" value="MFS general substrate transporter"/>
    <property type="match status" value="1"/>
</dbReference>
<dbReference type="Gene3D" id="1.20.1250.20">
    <property type="entry name" value="MFS general substrate transporter like domains"/>
    <property type="match status" value="1"/>
</dbReference>